<dbReference type="EMBL" id="JALQCY010000005">
    <property type="protein sequence ID" value="MCK9795098.1"/>
    <property type="molecule type" value="Genomic_DNA"/>
</dbReference>
<comment type="caution">
    <text evidence="1">The sequence shown here is derived from an EMBL/GenBank/DDBJ whole genome shotgun (WGS) entry which is preliminary data.</text>
</comment>
<gene>
    <name evidence="1" type="ORF">M1843_15215</name>
</gene>
<proteinExistence type="predicted"/>
<dbReference type="Pfam" id="PF20120">
    <property type="entry name" value="DUF6510"/>
    <property type="match status" value="1"/>
</dbReference>
<protein>
    <submittedName>
        <fullName evidence="1">DUF6510 family protein</fullName>
    </submittedName>
</protein>
<sequence length="97" mass="9862">MTEPDARGRPAPATLDGSALAGTLSEVYAFDATLAVVRCATCGHTDVVARTTVHLSAMGGVVRCATCTAVLLVVVERPDGTRVSASGAAWVQGPPRP</sequence>
<dbReference type="InterPro" id="IPR045423">
    <property type="entry name" value="DUF6510"/>
</dbReference>
<accession>A0ABT0J6G8</accession>
<dbReference type="Proteomes" id="UP001651050">
    <property type="component" value="Unassembled WGS sequence"/>
</dbReference>
<evidence type="ECO:0000313" key="1">
    <source>
        <dbReference type="EMBL" id="MCK9795098.1"/>
    </source>
</evidence>
<keyword evidence="2" id="KW-1185">Reference proteome</keyword>
<evidence type="ECO:0000313" key="2">
    <source>
        <dbReference type="Proteomes" id="UP001651050"/>
    </source>
</evidence>
<reference evidence="1 2" key="1">
    <citation type="submission" date="2022-02" db="EMBL/GenBank/DDBJ databases">
        <title>The car tank lid bacteriome: a reservoir of bacteria with potential in bioremediation of fuel.</title>
        <authorList>
            <person name="Vidal-Verdu A."/>
            <person name="Gomez-Martinez D."/>
            <person name="Latorre-Perez A."/>
            <person name="Pereto J."/>
            <person name="Porcar M."/>
        </authorList>
    </citation>
    <scope>NUCLEOTIDE SEQUENCE [LARGE SCALE GENOMIC DNA]</scope>
    <source>
        <strain evidence="1 2">4D.3</strain>
    </source>
</reference>
<dbReference type="RefSeq" id="WP_416344959.1">
    <property type="nucleotide sequence ID" value="NZ_JALQCY010000005.1"/>
</dbReference>
<organism evidence="1 2">
    <name type="scientific">Isoptericola peretonis</name>
    <dbReference type="NCBI Taxonomy" id="2918523"/>
    <lineage>
        <taxon>Bacteria</taxon>
        <taxon>Bacillati</taxon>
        <taxon>Actinomycetota</taxon>
        <taxon>Actinomycetes</taxon>
        <taxon>Micrococcales</taxon>
        <taxon>Promicromonosporaceae</taxon>
        <taxon>Isoptericola</taxon>
    </lineage>
</organism>
<name>A0ABT0J6G8_9MICO</name>